<dbReference type="Proteomes" id="UP000252081">
    <property type="component" value="Unassembled WGS sequence"/>
</dbReference>
<dbReference type="AlphaFoldDB" id="A0A366L5U7"/>
<evidence type="ECO:0000313" key="1">
    <source>
        <dbReference type="EMBL" id="RBQ08684.1"/>
    </source>
</evidence>
<protein>
    <submittedName>
        <fullName evidence="1">Uncharacterized protein</fullName>
    </submittedName>
</protein>
<evidence type="ECO:0000313" key="2">
    <source>
        <dbReference type="Proteomes" id="UP000252081"/>
    </source>
</evidence>
<keyword evidence="2" id="KW-1185">Reference proteome</keyword>
<dbReference type="EMBL" id="QNQU01000006">
    <property type="protein sequence ID" value="RBQ08684.1"/>
    <property type="molecule type" value="Genomic_DNA"/>
</dbReference>
<name>A0A366L5U7_9SPHI</name>
<gene>
    <name evidence="1" type="ORF">DRW42_08225</name>
</gene>
<reference evidence="1 2" key="1">
    <citation type="submission" date="2018-07" db="EMBL/GenBank/DDBJ databases">
        <title>A draft genome of a endophytic bacteria, a new species of Pedobacter.</title>
        <authorList>
            <person name="Zhang Z.D."/>
            <person name="Chen Z.J."/>
        </authorList>
    </citation>
    <scope>NUCLEOTIDE SEQUENCE [LARGE SCALE GENOMIC DNA]</scope>
    <source>
        <strain evidence="1 2">RS10</strain>
    </source>
</reference>
<accession>A0A366L5U7</accession>
<proteinExistence type="predicted"/>
<organism evidence="1 2">
    <name type="scientific">Pedobacter miscanthi</name>
    <dbReference type="NCBI Taxonomy" id="2259170"/>
    <lineage>
        <taxon>Bacteria</taxon>
        <taxon>Pseudomonadati</taxon>
        <taxon>Bacteroidota</taxon>
        <taxon>Sphingobacteriia</taxon>
        <taxon>Sphingobacteriales</taxon>
        <taxon>Sphingobacteriaceae</taxon>
        <taxon>Pedobacter</taxon>
    </lineage>
</organism>
<sequence>MAIKNIEGLTGDEIRDLVDQGGKFVMYKYCISVIILTFNRPSDFYFIPPGQSRITPGLGYLAISFFLGWWGIPWGPIYTIGNIASILGGGKDYTYEILAHINQNDPTYGAGNSYNIPGHVQSPNRETADTYSVPQ</sequence>
<comment type="caution">
    <text evidence="1">The sequence shown here is derived from an EMBL/GenBank/DDBJ whole genome shotgun (WGS) entry which is preliminary data.</text>
</comment>
<dbReference type="RefSeq" id="WP_113948356.1">
    <property type="nucleotide sequence ID" value="NZ_QNQU01000006.1"/>
</dbReference>
<dbReference type="OrthoDB" id="292264at2"/>